<dbReference type="AlphaFoldDB" id="A0A927R4Z9"/>
<dbReference type="Proteomes" id="UP000658225">
    <property type="component" value="Unassembled WGS sequence"/>
</dbReference>
<name>A0A927R4Z9_9BACL</name>
<evidence type="ECO:0000313" key="3">
    <source>
        <dbReference type="Proteomes" id="UP000658225"/>
    </source>
</evidence>
<feature type="coiled-coil region" evidence="1">
    <location>
        <begin position="164"/>
        <end position="226"/>
    </location>
</feature>
<comment type="caution">
    <text evidence="2">The sequence shown here is derived from an EMBL/GenBank/DDBJ whole genome shotgun (WGS) entry which is preliminary data.</text>
</comment>
<accession>A0A927R4Z9</accession>
<protein>
    <submittedName>
        <fullName evidence="2">Chromosome segregation ATPase</fullName>
    </submittedName>
</protein>
<proteinExistence type="predicted"/>
<keyword evidence="3" id="KW-1185">Reference proteome</keyword>
<evidence type="ECO:0000313" key="2">
    <source>
        <dbReference type="EMBL" id="MBE1556786.1"/>
    </source>
</evidence>
<evidence type="ECO:0000256" key="1">
    <source>
        <dbReference type="SAM" id="Coils"/>
    </source>
</evidence>
<gene>
    <name evidence="2" type="ORF">H4683_003912</name>
</gene>
<keyword evidence="1" id="KW-0175">Coiled coil</keyword>
<organism evidence="2 3">
    <name type="scientific">Sporosarcina limicola</name>
    <dbReference type="NCBI Taxonomy" id="34101"/>
    <lineage>
        <taxon>Bacteria</taxon>
        <taxon>Bacillati</taxon>
        <taxon>Bacillota</taxon>
        <taxon>Bacilli</taxon>
        <taxon>Bacillales</taxon>
        <taxon>Caryophanaceae</taxon>
        <taxon>Sporosarcina</taxon>
    </lineage>
</organism>
<reference evidence="2" key="1">
    <citation type="submission" date="2020-10" db="EMBL/GenBank/DDBJ databases">
        <title>Genomic Encyclopedia of Type Strains, Phase IV (KMG-IV): sequencing the most valuable type-strain genomes for metagenomic binning, comparative biology and taxonomic classification.</title>
        <authorList>
            <person name="Goeker M."/>
        </authorList>
    </citation>
    <scope>NUCLEOTIDE SEQUENCE</scope>
    <source>
        <strain evidence="2">DSM 13886</strain>
    </source>
</reference>
<sequence>MNSEYIKNNDPLQLQQMIIFLKAELAKYKYEVEKYKDGYHYSLVEELEQENLQLTNEKNELSEELYKLNQEFEKRTRDYKESVHSHEMQRKKYVTSIDALRKTKTDLRPINKQLSEVIKKLKVGFNTDQYRNRKHDRQVTLLHKKLSDNKTTIEQLEYKLVDLIQEANKQVHTQIEKLDVTNNERIQSEKVSQYLLKEIEEKNDAIMKLQKEISDLKEQNEKNNNTSTLVEKSLSQMHAIQAGMTSCSSTDTPTVHSETFMQVEHQMKNVLAQSLDYEEKLGAKLLILNDLELKLENLTEEIADIKVLNLGGKILRKF</sequence>
<feature type="coiled-coil region" evidence="1">
    <location>
        <begin position="44"/>
        <end position="78"/>
    </location>
</feature>
<dbReference type="RefSeq" id="WP_192600402.1">
    <property type="nucleotide sequence ID" value="NZ_JADBEL010000036.1"/>
</dbReference>
<feature type="coiled-coil region" evidence="1">
    <location>
        <begin position="281"/>
        <end position="308"/>
    </location>
</feature>
<dbReference type="EMBL" id="JADBEL010000036">
    <property type="protein sequence ID" value="MBE1556786.1"/>
    <property type="molecule type" value="Genomic_DNA"/>
</dbReference>